<feature type="transmembrane region" description="Helical" evidence="1">
    <location>
        <begin position="45"/>
        <end position="68"/>
    </location>
</feature>
<name>A0AAU9DVG8_9LACO</name>
<keyword evidence="1" id="KW-1133">Transmembrane helix</keyword>
<feature type="transmembrane region" description="Helical" evidence="1">
    <location>
        <begin position="233"/>
        <end position="255"/>
    </location>
</feature>
<feature type="transmembrane region" description="Helical" evidence="1">
    <location>
        <begin position="75"/>
        <end position="92"/>
    </location>
</feature>
<dbReference type="Proteomes" id="UP001321861">
    <property type="component" value="Chromosome"/>
</dbReference>
<organism evidence="2 3">
    <name type="scientific">Xylocopilactobacillus apicola</name>
    <dbReference type="NCBI Taxonomy" id="2932184"/>
    <lineage>
        <taxon>Bacteria</taxon>
        <taxon>Bacillati</taxon>
        <taxon>Bacillota</taxon>
        <taxon>Bacilli</taxon>
        <taxon>Lactobacillales</taxon>
        <taxon>Lactobacillaceae</taxon>
        <taxon>Xylocopilactobacillus</taxon>
    </lineage>
</organism>
<gene>
    <name evidence="2" type="ORF">XA3_03140</name>
</gene>
<dbReference type="EMBL" id="AP026802">
    <property type="protein sequence ID" value="BDR57873.1"/>
    <property type="molecule type" value="Genomic_DNA"/>
</dbReference>
<keyword evidence="1" id="KW-0812">Transmembrane</keyword>
<accession>A0AAU9DVG8</accession>
<feature type="transmembrane region" description="Helical" evidence="1">
    <location>
        <begin position="174"/>
        <end position="195"/>
    </location>
</feature>
<evidence type="ECO:0000256" key="1">
    <source>
        <dbReference type="SAM" id="Phobius"/>
    </source>
</evidence>
<dbReference type="AlphaFoldDB" id="A0AAU9DVG8"/>
<dbReference type="RefSeq" id="WP_317635805.1">
    <property type="nucleotide sequence ID" value="NZ_AP026802.1"/>
</dbReference>
<feature type="transmembrane region" description="Helical" evidence="1">
    <location>
        <begin position="20"/>
        <end position="39"/>
    </location>
</feature>
<evidence type="ECO:0000313" key="3">
    <source>
        <dbReference type="Proteomes" id="UP001321861"/>
    </source>
</evidence>
<feature type="transmembrane region" description="Helical" evidence="1">
    <location>
        <begin position="207"/>
        <end position="227"/>
    </location>
</feature>
<proteinExistence type="predicted"/>
<keyword evidence="3" id="KW-1185">Reference proteome</keyword>
<sequence>MIKKIIKLSQKTDKVKYSIIIAYLFLVIPECVSMSLPHAGLIYNWVFRGLNIAGLLFFWVCSVLLGRLSGVTQGFGGYLVILSVLVEQFFSFLFGNQILFIVLFVLGTFWLIYDLLRAFLYSSTLARLDPKALGYNVWGNLVFFVTGFLLGLTPTVSLAYLNDTVRNARAALNFFYYFLHVISLAAIILSVLFYLYNFKKRVNRTTIWGNSFLIIASFIVAFSLYYFDHLVWSPLFYYMVALMLLGAVLVIPININKESLKNHDLAKEN</sequence>
<dbReference type="KEGG" id="xap:XA3_03140"/>
<keyword evidence="1" id="KW-0472">Membrane</keyword>
<feature type="transmembrane region" description="Helical" evidence="1">
    <location>
        <begin position="98"/>
        <end position="116"/>
    </location>
</feature>
<reference evidence="2 3" key="1">
    <citation type="journal article" date="2023" name="Microbiol. Spectr.">
        <title>Symbiosis of Carpenter Bees with Uncharacterized Lactic Acid Bacteria Showing NAD Auxotrophy.</title>
        <authorList>
            <person name="Kawasaki S."/>
            <person name="Ozawa K."/>
            <person name="Mori T."/>
            <person name="Yamamoto A."/>
            <person name="Ito M."/>
            <person name="Ohkuma M."/>
            <person name="Sakamoto M."/>
            <person name="Matsutani M."/>
        </authorList>
    </citation>
    <scope>NUCLEOTIDE SEQUENCE [LARGE SCALE GENOMIC DNA]</scope>
    <source>
        <strain evidence="2 3">XA3</strain>
    </source>
</reference>
<feature type="transmembrane region" description="Helical" evidence="1">
    <location>
        <begin position="137"/>
        <end position="162"/>
    </location>
</feature>
<evidence type="ECO:0000313" key="2">
    <source>
        <dbReference type="EMBL" id="BDR57873.1"/>
    </source>
</evidence>
<protein>
    <submittedName>
        <fullName evidence="2">Uncharacterized protein</fullName>
    </submittedName>
</protein>